<reference evidence="1" key="3">
    <citation type="submission" date="2020-12" db="UniProtKB">
        <authorList>
            <consortium name="EnsemblPlants"/>
        </authorList>
    </citation>
    <scope>IDENTIFICATION</scope>
</reference>
<evidence type="ECO:0000313" key="1">
    <source>
        <dbReference type="EnsemblPlants" id="Pp3c10_3070V3.1"/>
    </source>
</evidence>
<proteinExistence type="predicted"/>
<sequence>MATSIAVRRLVTAQGLQLRRALQPDPCAARACFHLASNGRGVVLLGRSSSMSISFRSIPKLLTSLNTRKIFNGSPSLDHQPTFRPKLIVAGSSAYARHYDYTGMSKGTAT</sequence>
<name>A0A7I4A224_PHYPA</name>
<organism evidence="1 2">
    <name type="scientific">Physcomitrium patens</name>
    <name type="common">Spreading-leaved earth moss</name>
    <name type="synonym">Physcomitrella patens</name>
    <dbReference type="NCBI Taxonomy" id="3218"/>
    <lineage>
        <taxon>Eukaryota</taxon>
        <taxon>Viridiplantae</taxon>
        <taxon>Streptophyta</taxon>
        <taxon>Embryophyta</taxon>
        <taxon>Bryophyta</taxon>
        <taxon>Bryophytina</taxon>
        <taxon>Bryopsida</taxon>
        <taxon>Funariidae</taxon>
        <taxon>Funariales</taxon>
        <taxon>Funariaceae</taxon>
        <taxon>Physcomitrium</taxon>
    </lineage>
</organism>
<accession>A0A7I4A224</accession>
<keyword evidence="2" id="KW-1185">Reference proteome</keyword>
<dbReference type="EMBL" id="ABEU02000010">
    <property type="status" value="NOT_ANNOTATED_CDS"/>
    <property type="molecule type" value="Genomic_DNA"/>
</dbReference>
<dbReference type="EnsemblPlants" id="Pp3c10_3070V3.1">
    <property type="protein sequence ID" value="Pp3c10_3070V3.1"/>
    <property type="gene ID" value="Pp3c10_3070"/>
</dbReference>
<evidence type="ECO:0000313" key="2">
    <source>
        <dbReference type="Proteomes" id="UP000006727"/>
    </source>
</evidence>
<dbReference type="InParanoid" id="A0A7I4A224"/>
<dbReference type="Gramene" id="Pp3c10_3070V3.1">
    <property type="protein sequence ID" value="Pp3c10_3070V3.1"/>
    <property type="gene ID" value="Pp3c10_3070"/>
</dbReference>
<reference evidence="1 2" key="2">
    <citation type="journal article" date="2018" name="Plant J.">
        <title>The Physcomitrella patens chromosome-scale assembly reveals moss genome structure and evolution.</title>
        <authorList>
            <person name="Lang D."/>
            <person name="Ullrich K.K."/>
            <person name="Murat F."/>
            <person name="Fuchs J."/>
            <person name="Jenkins J."/>
            <person name="Haas F.B."/>
            <person name="Piednoel M."/>
            <person name="Gundlach H."/>
            <person name="Van Bel M."/>
            <person name="Meyberg R."/>
            <person name="Vives C."/>
            <person name="Morata J."/>
            <person name="Symeonidi A."/>
            <person name="Hiss M."/>
            <person name="Muchero W."/>
            <person name="Kamisugi Y."/>
            <person name="Saleh O."/>
            <person name="Blanc G."/>
            <person name="Decker E.L."/>
            <person name="van Gessel N."/>
            <person name="Grimwood J."/>
            <person name="Hayes R.D."/>
            <person name="Graham S.W."/>
            <person name="Gunter L.E."/>
            <person name="McDaniel S.F."/>
            <person name="Hoernstein S.N.W."/>
            <person name="Larsson A."/>
            <person name="Li F.W."/>
            <person name="Perroud P.F."/>
            <person name="Phillips J."/>
            <person name="Ranjan P."/>
            <person name="Rokshar D.S."/>
            <person name="Rothfels C.J."/>
            <person name="Schneider L."/>
            <person name="Shu S."/>
            <person name="Stevenson D.W."/>
            <person name="Thummler F."/>
            <person name="Tillich M."/>
            <person name="Villarreal Aguilar J.C."/>
            <person name="Widiez T."/>
            <person name="Wong G.K."/>
            <person name="Wymore A."/>
            <person name="Zhang Y."/>
            <person name="Zimmer A.D."/>
            <person name="Quatrano R.S."/>
            <person name="Mayer K.F.X."/>
            <person name="Goodstein D."/>
            <person name="Casacuberta J.M."/>
            <person name="Vandepoele K."/>
            <person name="Reski R."/>
            <person name="Cuming A.C."/>
            <person name="Tuskan G.A."/>
            <person name="Maumus F."/>
            <person name="Salse J."/>
            <person name="Schmutz J."/>
            <person name="Rensing S.A."/>
        </authorList>
    </citation>
    <scope>NUCLEOTIDE SEQUENCE [LARGE SCALE GENOMIC DNA]</scope>
    <source>
        <strain evidence="1 2">cv. Gransden 2004</strain>
    </source>
</reference>
<protein>
    <submittedName>
        <fullName evidence="1">Uncharacterized protein</fullName>
    </submittedName>
</protein>
<reference evidence="1 2" key="1">
    <citation type="journal article" date="2008" name="Science">
        <title>The Physcomitrella genome reveals evolutionary insights into the conquest of land by plants.</title>
        <authorList>
            <person name="Rensing S."/>
            <person name="Lang D."/>
            <person name="Zimmer A."/>
            <person name="Terry A."/>
            <person name="Salamov A."/>
            <person name="Shapiro H."/>
            <person name="Nishiyama T."/>
            <person name="Perroud P.-F."/>
            <person name="Lindquist E."/>
            <person name="Kamisugi Y."/>
            <person name="Tanahashi T."/>
            <person name="Sakakibara K."/>
            <person name="Fujita T."/>
            <person name="Oishi K."/>
            <person name="Shin-I T."/>
            <person name="Kuroki Y."/>
            <person name="Toyoda A."/>
            <person name="Suzuki Y."/>
            <person name="Hashimoto A."/>
            <person name="Yamaguchi K."/>
            <person name="Sugano A."/>
            <person name="Kohara Y."/>
            <person name="Fujiyama A."/>
            <person name="Anterola A."/>
            <person name="Aoki S."/>
            <person name="Ashton N."/>
            <person name="Barbazuk W.B."/>
            <person name="Barker E."/>
            <person name="Bennetzen J."/>
            <person name="Bezanilla M."/>
            <person name="Blankenship R."/>
            <person name="Cho S.H."/>
            <person name="Dutcher S."/>
            <person name="Estelle M."/>
            <person name="Fawcett J.A."/>
            <person name="Gundlach H."/>
            <person name="Hanada K."/>
            <person name="Heyl A."/>
            <person name="Hicks K.A."/>
            <person name="Hugh J."/>
            <person name="Lohr M."/>
            <person name="Mayer K."/>
            <person name="Melkozernov A."/>
            <person name="Murata T."/>
            <person name="Nelson D."/>
            <person name="Pils B."/>
            <person name="Prigge M."/>
            <person name="Reiss B."/>
            <person name="Renner T."/>
            <person name="Rombauts S."/>
            <person name="Rushton P."/>
            <person name="Sanderfoot A."/>
            <person name="Schween G."/>
            <person name="Shiu S.-H."/>
            <person name="Stueber K."/>
            <person name="Theodoulou F.L."/>
            <person name="Tu H."/>
            <person name="Van de Peer Y."/>
            <person name="Verrier P.J."/>
            <person name="Waters E."/>
            <person name="Wood A."/>
            <person name="Yang L."/>
            <person name="Cove D."/>
            <person name="Cuming A."/>
            <person name="Hasebe M."/>
            <person name="Lucas S."/>
            <person name="Mishler D.B."/>
            <person name="Reski R."/>
            <person name="Grigoriev I."/>
            <person name="Quatrano R.S."/>
            <person name="Boore J.L."/>
        </authorList>
    </citation>
    <scope>NUCLEOTIDE SEQUENCE [LARGE SCALE GENOMIC DNA]</scope>
    <source>
        <strain evidence="1 2">cv. Gransden 2004</strain>
    </source>
</reference>
<dbReference type="AlphaFoldDB" id="A0A7I4A224"/>
<dbReference type="Proteomes" id="UP000006727">
    <property type="component" value="Chromosome 10"/>
</dbReference>